<evidence type="ECO:0000259" key="1">
    <source>
        <dbReference type="PROSITE" id="PS51787"/>
    </source>
</evidence>
<dbReference type="Proteomes" id="UP001652504">
    <property type="component" value="Unassembled WGS sequence"/>
</dbReference>
<dbReference type="InterPro" id="IPR046336">
    <property type="entry name" value="Lon_prtase_N_sf"/>
</dbReference>
<dbReference type="Gene3D" id="1.10.4060.10">
    <property type="entry name" value="BPP1347 like domain"/>
    <property type="match status" value="1"/>
</dbReference>
<dbReference type="PANTHER" id="PTHR46732">
    <property type="entry name" value="ATP-DEPENDENT PROTEASE LA (LON) DOMAIN PROTEIN"/>
    <property type="match status" value="1"/>
</dbReference>
<keyword evidence="3" id="KW-1185">Reference proteome</keyword>
<reference evidence="2 3" key="1">
    <citation type="submission" date="2022-10" db="EMBL/GenBank/DDBJ databases">
        <title>Aestuariibacter sp. AA17 isolated from Montipora capitata coral fragment.</title>
        <authorList>
            <person name="Emsley S.A."/>
            <person name="Pfannmuller K.M."/>
            <person name="Loughran R.M."/>
            <person name="Shlafstein M."/>
            <person name="Papke E."/>
            <person name="Saw J.H."/>
            <person name="Ushijima B."/>
            <person name="Videau P."/>
        </authorList>
    </citation>
    <scope>NUCLEOTIDE SEQUENCE [LARGE SCALE GENOMIC DNA]</scope>
    <source>
        <strain evidence="2 3">AA17</strain>
    </source>
</reference>
<dbReference type="SMART" id="SM00464">
    <property type="entry name" value="LON"/>
    <property type="match status" value="1"/>
</dbReference>
<dbReference type="InterPro" id="IPR015947">
    <property type="entry name" value="PUA-like_sf"/>
</dbReference>
<dbReference type="SUPFAM" id="SSF88697">
    <property type="entry name" value="PUA domain-like"/>
    <property type="match status" value="1"/>
</dbReference>
<evidence type="ECO:0000313" key="2">
    <source>
        <dbReference type="EMBL" id="MCV2883200.1"/>
    </source>
</evidence>
<dbReference type="InterPro" id="IPR003111">
    <property type="entry name" value="Lon_prtase_N"/>
</dbReference>
<feature type="domain" description="Lon N-terminal" evidence="1">
    <location>
        <begin position="6"/>
        <end position="194"/>
    </location>
</feature>
<sequence length="194" mass="22159">MENVERFTLPLFPLSAHLLPGGKMPLRIFEPRYTRMIKEACANDSGFGMCMLNAAGSKEDNTHIYPIGTYAKVTDFDLLEDGLLGVTVEGKSCIAIESISQEDDGLRLGECYWLGNWHEQPASTQMGSVNDKLKELFNAYPEVGRLYPSPKFEDPAWVMFRWLELLPIDAEQKQRFLIEKDYSKVLNYLTHLME</sequence>
<proteinExistence type="predicted"/>
<accession>A0ABT3A3D9</accession>
<dbReference type="PROSITE" id="PS51787">
    <property type="entry name" value="LON_N"/>
    <property type="match status" value="1"/>
</dbReference>
<dbReference type="PANTHER" id="PTHR46732:SF8">
    <property type="entry name" value="ATP-DEPENDENT PROTEASE LA (LON) DOMAIN PROTEIN"/>
    <property type="match status" value="1"/>
</dbReference>
<dbReference type="Pfam" id="PF02190">
    <property type="entry name" value="LON_substr_bdg"/>
    <property type="match status" value="1"/>
</dbReference>
<protein>
    <submittedName>
        <fullName evidence="2">LON peptidase substrate-binding domain-containing protein</fullName>
    </submittedName>
</protein>
<dbReference type="Gene3D" id="2.30.130.40">
    <property type="entry name" value="LON domain-like"/>
    <property type="match status" value="1"/>
</dbReference>
<organism evidence="2 3">
    <name type="scientific">Fluctibacter corallii</name>
    <dbReference type="NCBI Taxonomy" id="2984329"/>
    <lineage>
        <taxon>Bacteria</taxon>
        <taxon>Pseudomonadati</taxon>
        <taxon>Pseudomonadota</taxon>
        <taxon>Gammaproteobacteria</taxon>
        <taxon>Alteromonadales</taxon>
        <taxon>Alteromonadaceae</taxon>
        <taxon>Fluctibacter</taxon>
    </lineage>
</organism>
<evidence type="ECO:0000313" key="3">
    <source>
        <dbReference type="Proteomes" id="UP001652504"/>
    </source>
</evidence>
<comment type="caution">
    <text evidence="2">The sequence shown here is derived from an EMBL/GenBank/DDBJ whole genome shotgun (WGS) entry which is preliminary data.</text>
</comment>
<dbReference type="EMBL" id="JAOWKX010000001">
    <property type="protein sequence ID" value="MCV2883200.1"/>
    <property type="molecule type" value="Genomic_DNA"/>
</dbReference>
<name>A0ABT3A3D9_9ALTE</name>
<gene>
    <name evidence="2" type="ORF">OE749_00645</name>
</gene>